<dbReference type="EMBL" id="PNHG01000003">
    <property type="protein sequence ID" value="PMC65058.1"/>
    <property type="molecule type" value="Genomic_DNA"/>
</dbReference>
<organism evidence="2 3">
    <name type="scientific">Corynebacterium tuscaniense</name>
    <dbReference type="NCBI Taxonomy" id="302449"/>
    <lineage>
        <taxon>Bacteria</taxon>
        <taxon>Bacillati</taxon>
        <taxon>Actinomycetota</taxon>
        <taxon>Actinomycetes</taxon>
        <taxon>Mycobacteriales</taxon>
        <taxon>Corynebacteriaceae</taxon>
        <taxon>Corynebacterium</taxon>
    </lineage>
</organism>
<name>A0A2N6T6X9_9CORY</name>
<protein>
    <submittedName>
        <fullName evidence="2">DUF2993 domain-containing protein</fullName>
    </submittedName>
</protein>
<dbReference type="Pfam" id="PF11209">
    <property type="entry name" value="LmeA"/>
    <property type="match status" value="1"/>
</dbReference>
<dbReference type="InterPro" id="IPR021373">
    <property type="entry name" value="DUF2993"/>
</dbReference>
<dbReference type="Proteomes" id="UP000235836">
    <property type="component" value="Unassembled WGS sequence"/>
</dbReference>
<sequence length="247" mass="25896">MNVKAYVAAAVVLAVPATAFVVDAATAAKVERHLAVQARTQDQLPADPDTYVGGFPFAQVLRSGEIPRVSLQALDVDTAGLTVNSRTDIYEITIPANKAYAGDFVGAPAKRVDRTLSLDGVAFGELLNMTDLDISNPYDISPTGGSASEAQLTGTVPGMEEQSTVVVTLRLKGTEFIMEPISLIDVSPDHADTVSRAFTLSLDTRDLPIGGQADKVEVAGGSIRFSAAKRNVTLSPADLSPITAPAR</sequence>
<keyword evidence="1" id="KW-0732">Signal</keyword>
<dbReference type="AlphaFoldDB" id="A0A2N6T6X9"/>
<evidence type="ECO:0000313" key="2">
    <source>
        <dbReference type="EMBL" id="PMC65058.1"/>
    </source>
</evidence>
<evidence type="ECO:0000313" key="3">
    <source>
        <dbReference type="Proteomes" id="UP000235836"/>
    </source>
</evidence>
<dbReference type="RefSeq" id="WP_102723536.1">
    <property type="nucleotide sequence ID" value="NZ_JBHRZL010000006.1"/>
</dbReference>
<evidence type="ECO:0000256" key="1">
    <source>
        <dbReference type="SAM" id="SignalP"/>
    </source>
</evidence>
<gene>
    <name evidence="2" type="ORF">CJ203_03360</name>
</gene>
<reference evidence="2 3" key="1">
    <citation type="submission" date="2017-09" db="EMBL/GenBank/DDBJ databases">
        <title>Bacterial strain isolated from the female urinary microbiota.</title>
        <authorList>
            <person name="Thomas-White K."/>
            <person name="Kumar N."/>
            <person name="Forster S."/>
            <person name="Putonti C."/>
            <person name="Lawley T."/>
            <person name="Wolfe A.J."/>
        </authorList>
    </citation>
    <scope>NUCLEOTIDE SEQUENCE [LARGE SCALE GENOMIC DNA]</scope>
    <source>
        <strain evidence="2 3">UMB0792</strain>
    </source>
</reference>
<comment type="caution">
    <text evidence="2">The sequence shown here is derived from an EMBL/GenBank/DDBJ whole genome shotgun (WGS) entry which is preliminary data.</text>
</comment>
<keyword evidence="3" id="KW-1185">Reference proteome</keyword>
<proteinExistence type="predicted"/>
<feature type="chain" id="PRO_5039434398" evidence="1">
    <location>
        <begin position="20"/>
        <end position="247"/>
    </location>
</feature>
<feature type="signal peptide" evidence="1">
    <location>
        <begin position="1"/>
        <end position="19"/>
    </location>
</feature>
<accession>A0A2N6T6X9</accession>